<comment type="similarity">
    <text evidence="2 8">Belongs to the methyltransferase superfamily. RRP8 family.</text>
</comment>
<keyword evidence="5 8" id="KW-0808">Transferase</keyword>
<dbReference type="Gene3D" id="1.10.10.2150">
    <property type="entry name" value="Ribosomal RNA-processing protein 8, N-terminal domain"/>
    <property type="match status" value="1"/>
</dbReference>
<proteinExistence type="inferred from homology"/>
<evidence type="ECO:0000313" key="11">
    <source>
        <dbReference type="Proteomes" id="UP001437256"/>
    </source>
</evidence>
<feature type="compositionally biased region" description="Basic and acidic residues" evidence="9">
    <location>
        <begin position="32"/>
        <end position="53"/>
    </location>
</feature>
<accession>A0ABR3AAA6</accession>
<organism evidence="10 11">
    <name type="scientific">Marasmius tenuissimus</name>
    <dbReference type="NCBI Taxonomy" id="585030"/>
    <lineage>
        <taxon>Eukaryota</taxon>
        <taxon>Fungi</taxon>
        <taxon>Dikarya</taxon>
        <taxon>Basidiomycota</taxon>
        <taxon>Agaricomycotina</taxon>
        <taxon>Agaricomycetes</taxon>
        <taxon>Agaricomycetidae</taxon>
        <taxon>Agaricales</taxon>
        <taxon>Marasmiineae</taxon>
        <taxon>Marasmiaceae</taxon>
        <taxon>Marasmius</taxon>
    </lineage>
</organism>
<dbReference type="EMBL" id="JBBXMP010000005">
    <property type="protein sequence ID" value="KAL0070881.1"/>
    <property type="molecule type" value="Genomic_DNA"/>
</dbReference>
<dbReference type="Pfam" id="PF05148">
    <property type="entry name" value="Methyltransf_8"/>
    <property type="match status" value="1"/>
</dbReference>
<evidence type="ECO:0000256" key="3">
    <source>
        <dbReference type="ARBA" id="ARBA00022552"/>
    </source>
</evidence>
<evidence type="ECO:0000256" key="9">
    <source>
        <dbReference type="SAM" id="MobiDB-lite"/>
    </source>
</evidence>
<evidence type="ECO:0000256" key="6">
    <source>
        <dbReference type="ARBA" id="ARBA00022691"/>
    </source>
</evidence>
<evidence type="ECO:0000256" key="2">
    <source>
        <dbReference type="ARBA" id="ARBA00006301"/>
    </source>
</evidence>
<dbReference type="InterPro" id="IPR029063">
    <property type="entry name" value="SAM-dependent_MTases_sf"/>
</dbReference>
<feature type="region of interest" description="Disordered" evidence="9">
    <location>
        <begin position="1"/>
        <end position="149"/>
    </location>
</feature>
<dbReference type="InterPro" id="IPR007823">
    <property type="entry name" value="RRP8"/>
</dbReference>
<comment type="function">
    <text evidence="8">S-adenosyl-L-methionine-dependent methyltransferase that specifically methylates the N(1) position of adenine in helix 25.1 in 25S rRNA. Required both for ribosomal 40S and 60S subunits biogenesis. Required for efficient pre-rRNA cleavage at site A2.</text>
</comment>
<evidence type="ECO:0000256" key="7">
    <source>
        <dbReference type="ARBA" id="ARBA00023242"/>
    </source>
</evidence>
<name>A0ABR3AAA6_9AGAR</name>
<keyword evidence="11" id="KW-1185">Reference proteome</keyword>
<reference evidence="10 11" key="1">
    <citation type="submission" date="2024-05" db="EMBL/GenBank/DDBJ databases">
        <title>A draft genome resource for the thread blight pathogen Marasmius tenuissimus strain MS-2.</title>
        <authorList>
            <person name="Yulfo-Soto G.E."/>
            <person name="Baruah I.K."/>
            <person name="Amoako-Attah I."/>
            <person name="Bukari Y."/>
            <person name="Meinhardt L.W."/>
            <person name="Bailey B.A."/>
            <person name="Cohen S.P."/>
        </authorList>
    </citation>
    <scope>NUCLEOTIDE SEQUENCE [LARGE SCALE GENOMIC DNA]</scope>
    <source>
        <strain evidence="10 11">MS-2</strain>
    </source>
</reference>
<keyword evidence="4 8" id="KW-0489">Methyltransferase</keyword>
<sequence>MALFDVPGWSLPQAPVAESSTNASNSRKRKRPDTDSISEKKTRSAEVNLERIVKTLTGKSSSSSISKKEKKKKKDKEKKKTTAEDRKKLISHPMPLQTGIERRSESSSSLPPAKKVKTKHEKTASQESLVKPDKGKGKEDTQSQEGLTSLQKRMKESLEGARFRLINELLYKNDSVEALRMMDEDPAMYGDYHAGFRHQVQSWPTNPVDHFVSVLAKYPKKTVIADLGCGDAAIARNLIPEGMSVLSYDLKSDNPFVVEIDICGKLPLPGSEGVEGRLSNGEGHIVDVVVFSLSLMGTNWPGSIREAWRILKTDGELKIAEVASRFTDINKFTAFINSIGFRLISKDDRNTHFTLFEFKKIARKHKSEDEWKKISAQGHLLKPCEYKRR</sequence>
<comment type="subcellular location">
    <subcellularLocation>
        <location evidence="1 8">Nucleus</location>
        <location evidence="1 8">Nucleolus</location>
    </subcellularLocation>
</comment>
<comment type="caution">
    <text evidence="10">The sequence shown here is derived from an EMBL/GenBank/DDBJ whole genome shotgun (WGS) entry which is preliminary data.</text>
</comment>
<dbReference type="EC" id="2.1.1.-" evidence="8"/>
<keyword evidence="3 8" id="KW-0698">rRNA processing</keyword>
<gene>
    <name evidence="10" type="primary">RRP8</name>
    <name evidence="10" type="ORF">AAF712_002102</name>
</gene>
<keyword evidence="6 8" id="KW-0949">S-adenosyl-L-methionine</keyword>
<dbReference type="PANTHER" id="PTHR12787:SF0">
    <property type="entry name" value="RIBOSOMAL RNA-PROCESSING PROTEIN 8"/>
    <property type="match status" value="1"/>
</dbReference>
<feature type="compositionally biased region" description="Basic and acidic residues" evidence="9">
    <location>
        <begin position="78"/>
        <end position="88"/>
    </location>
</feature>
<feature type="compositionally biased region" description="Basic and acidic residues" evidence="9">
    <location>
        <begin position="130"/>
        <end position="141"/>
    </location>
</feature>
<dbReference type="Gene3D" id="3.40.50.150">
    <property type="entry name" value="Vaccinia Virus protein VP39"/>
    <property type="match status" value="1"/>
</dbReference>
<dbReference type="InterPro" id="IPR042036">
    <property type="entry name" value="RRP8_N"/>
</dbReference>
<evidence type="ECO:0000256" key="8">
    <source>
        <dbReference type="RuleBase" id="RU365074"/>
    </source>
</evidence>
<protein>
    <recommendedName>
        <fullName evidence="8">Ribosomal RNA-processing protein 8</fullName>
        <ecNumber evidence="8">2.1.1.-</ecNumber>
    </recommendedName>
</protein>
<evidence type="ECO:0000256" key="5">
    <source>
        <dbReference type="ARBA" id="ARBA00022679"/>
    </source>
</evidence>
<evidence type="ECO:0000313" key="10">
    <source>
        <dbReference type="EMBL" id="KAL0070881.1"/>
    </source>
</evidence>
<evidence type="ECO:0000256" key="4">
    <source>
        <dbReference type="ARBA" id="ARBA00022603"/>
    </source>
</evidence>
<feature type="compositionally biased region" description="Basic residues" evidence="9">
    <location>
        <begin position="68"/>
        <end position="77"/>
    </location>
</feature>
<dbReference type="SUPFAM" id="SSF53335">
    <property type="entry name" value="S-adenosyl-L-methionine-dependent methyltransferases"/>
    <property type="match status" value="1"/>
</dbReference>
<dbReference type="Proteomes" id="UP001437256">
    <property type="component" value="Unassembled WGS sequence"/>
</dbReference>
<dbReference type="GO" id="GO:0106142">
    <property type="term" value="F:rRNA (adenine-N1-)-methyltransferase activity"/>
    <property type="evidence" value="ECO:0007669"/>
    <property type="project" value="UniProtKB-EC"/>
</dbReference>
<dbReference type="PANTHER" id="PTHR12787">
    <property type="entry name" value="RIBOSOMAL RNA-PROCESSING PROTEIN 8"/>
    <property type="match status" value="1"/>
</dbReference>
<evidence type="ECO:0000256" key="1">
    <source>
        <dbReference type="ARBA" id="ARBA00004604"/>
    </source>
</evidence>
<keyword evidence="7 8" id="KW-0539">Nucleus</keyword>